<dbReference type="PATRIC" id="fig|1160705.3.peg.8257"/>
<dbReference type="SUPFAM" id="SSF53187">
    <property type="entry name" value="Zn-dependent exopeptidases"/>
    <property type="match status" value="1"/>
</dbReference>
<sequence length="199" mass="20821">MHSASGHSGSRRTAPGAVSRAAHLVRLLEEAELPGSHGEFPLPPKPTASSCHGGQGFSVVPGRCELGVDLRTTPAFDARPAERLVREAVRELDPRAPAPRPTTLTPVASWPPYRLAEHQQPTAALLEAAARQGLSVRPKTADPSNIGNLPAAGEGIPATAAFGRPVRGLHDVDERARLGDLPAVHAVCRRAVLSLLGAP</sequence>
<organism evidence="2 3">
    <name type="scientific">Streptomyces viridochromogenes Tue57</name>
    <dbReference type="NCBI Taxonomy" id="1160705"/>
    <lineage>
        <taxon>Bacteria</taxon>
        <taxon>Bacillati</taxon>
        <taxon>Actinomycetota</taxon>
        <taxon>Actinomycetes</taxon>
        <taxon>Kitasatosporales</taxon>
        <taxon>Streptomycetaceae</taxon>
        <taxon>Streptomyces</taxon>
    </lineage>
</organism>
<name>L8P2L5_STRVR</name>
<proteinExistence type="predicted"/>
<dbReference type="AlphaFoldDB" id="L8P2L5"/>
<dbReference type="GO" id="GO:0016787">
    <property type="term" value="F:hydrolase activity"/>
    <property type="evidence" value="ECO:0007669"/>
    <property type="project" value="UniProtKB-ARBA"/>
</dbReference>
<dbReference type="Pfam" id="PF07687">
    <property type="entry name" value="M20_dimer"/>
    <property type="match status" value="1"/>
</dbReference>
<dbReference type="Gene3D" id="3.40.630.10">
    <property type="entry name" value="Zn peptidases"/>
    <property type="match status" value="1"/>
</dbReference>
<dbReference type="InterPro" id="IPR011650">
    <property type="entry name" value="Peptidase_M20_dimer"/>
</dbReference>
<reference evidence="2 3" key="1">
    <citation type="journal article" date="2013" name="Genome Announc.">
        <title>Draft Genome Sequence of Streptomyces viridochromogenes Strain Tu57, Producer of Avilamycin.</title>
        <authorList>
            <person name="Gruning B.A."/>
            <person name="Erxleben A."/>
            <person name="Hahnlein A."/>
            <person name="Gunther S."/>
        </authorList>
    </citation>
    <scope>NUCLEOTIDE SEQUENCE [LARGE SCALE GENOMIC DNA]</scope>
    <source>
        <strain evidence="2 3">Tue57</strain>
    </source>
</reference>
<gene>
    <name evidence="2" type="ORF">STVIR_8357</name>
</gene>
<dbReference type="EMBL" id="AMLP01000269">
    <property type="protein sequence ID" value="ELS50685.1"/>
    <property type="molecule type" value="Genomic_DNA"/>
</dbReference>
<protein>
    <submittedName>
        <fullName evidence="2">Putative Peptidase dimerization</fullName>
    </submittedName>
</protein>
<dbReference type="InterPro" id="IPR036264">
    <property type="entry name" value="Bact_exopeptidase_dim_dom"/>
</dbReference>
<evidence type="ECO:0000259" key="1">
    <source>
        <dbReference type="Pfam" id="PF07687"/>
    </source>
</evidence>
<feature type="domain" description="Peptidase M20 dimerisation" evidence="1">
    <location>
        <begin position="3"/>
        <end position="95"/>
    </location>
</feature>
<accession>L8P2L5</accession>
<evidence type="ECO:0000313" key="2">
    <source>
        <dbReference type="EMBL" id="ELS50685.1"/>
    </source>
</evidence>
<comment type="caution">
    <text evidence="2">The sequence shown here is derived from an EMBL/GenBank/DDBJ whole genome shotgun (WGS) entry which is preliminary data.</text>
</comment>
<evidence type="ECO:0000313" key="3">
    <source>
        <dbReference type="Proteomes" id="UP000011205"/>
    </source>
</evidence>
<dbReference type="Gene3D" id="3.30.70.360">
    <property type="match status" value="1"/>
</dbReference>
<dbReference type="SUPFAM" id="SSF55031">
    <property type="entry name" value="Bacterial exopeptidase dimerisation domain"/>
    <property type="match status" value="1"/>
</dbReference>
<dbReference type="Proteomes" id="UP000011205">
    <property type="component" value="Unassembled WGS sequence"/>
</dbReference>